<dbReference type="RefSeq" id="WP_065016632.1">
    <property type="nucleotide sequence ID" value="NZ_LZKJ01000200.1"/>
</dbReference>
<dbReference type="AlphaFoldDB" id="A0A1A2YTT6"/>
<comment type="caution">
    <text evidence="1">The sequence shown here is derived from an EMBL/GenBank/DDBJ whole genome shotgun (WGS) entry which is preliminary data.</text>
</comment>
<dbReference type="InterPro" id="IPR045596">
    <property type="entry name" value="DUF6459"/>
</dbReference>
<proteinExistence type="predicted"/>
<dbReference type="EMBL" id="LZKJ01000200">
    <property type="protein sequence ID" value="OBI40341.1"/>
    <property type="molecule type" value="Genomic_DNA"/>
</dbReference>
<reference evidence="2" key="1">
    <citation type="submission" date="2016-06" db="EMBL/GenBank/DDBJ databases">
        <authorList>
            <person name="Sutton G."/>
            <person name="Brinkac L."/>
            <person name="Sanka R."/>
            <person name="Adams M."/>
            <person name="Lau E."/>
            <person name="Sam S."/>
            <person name="Sreng N."/>
            <person name="Him V."/>
            <person name="Kerleguer A."/>
            <person name="Cheng S."/>
        </authorList>
    </citation>
    <scope>NUCLEOTIDE SEQUENCE [LARGE SCALE GENOMIC DNA]</scope>
    <source>
        <strain evidence="2">E861</strain>
    </source>
</reference>
<protein>
    <recommendedName>
        <fullName evidence="3">Alanine, arginine and proline rich protein</fullName>
    </recommendedName>
</protein>
<dbReference type="Proteomes" id="UP000093592">
    <property type="component" value="Unassembled WGS sequence"/>
</dbReference>
<organism evidence="1 2">
    <name type="scientific">Mycobacterium kyorinense</name>
    <dbReference type="NCBI Taxonomy" id="487514"/>
    <lineage>
        <taxon>Bacteria</taxon>
        <taxon>Bacillati</taxon>
        <taxon>Actinomycetota</taxon>
        <taxon>Actinomycetes</taxon>
        <taxon>Mycobacteriales</taxon>
        <taxon>Mycobacteriaceae</taxon>
        <taxon>Mycobacterium</taxon>
    </lineage>
</organism>
<sequence length="171" mass="18618">MSIVSPVPGRAVFAVRPVADYEPPPRDVRHCRPPSAAALRRINAHAPQRFSGHQQPTTSMSPRMRQAAVFADAALRRVLEVIDRRRPVAQLHGLLAGGLADSVLAANRVTGHRQEAAVLRRLRLQAVGPPDRLTAAEVFATYTRGCRVHAIACRVEPVTDVGWQVVALHIG</sequence>
<dbReference type="OrthoDB" id="4775331at2"/>
<accession>A0A1A2YTT6</accession>
<evidence type="ECO:0008006" key="3">
    <source>
        <dbReference type="Google" id="ProtNLM"/>
    </source>
</evidence>
<name>A0A1A2YTT6_9MYCO</name>
<evidence type="ECO:0000313" key="1">
    <source>
        <dbReference type="EMBL" id="OBI40341.1"/>
    </source>
</evidence>
<dbReference type="Pfam" id="PF20060">
    <property type="entry name" value="DUF6459"/>
    <property type="match status" value="1"/>
</dbReference>
<gene>
    <name evidence="1" type="ORF">A5707_10565</name>
</gene>
<evidence type="ECO:0000313" key="2">
    <source>
        <dbReference type="Proteomes" id="UP000093592"/>
    </source>
</evidence>